<evidence type="ECO:0000259" key="1">
    <source>
        <dbReference type="PROSITE" id="PS51220"/>
    </source>
</evidence>
<dbReference type="AlphaFoldDB" id="A0A3B4EIL8"/>
<dbReference type="InterPro" id="IPR052749">
    <property type="entry name" value="Alpha-tectorin"/>
</dbReference>
<reference evidence="2" key="2">
    <citation type="submission" date="2025-08" db="UniProtKB">
        <authorList>
            <consortium name="Ensembl"/>
        </authorList>
    </citation>
    <scope>IDENTIFICATION</scope>
</reference>
<dbReference type="PROSITE" id="PS51220">
    <property type="entry name" value="NIDO"/>
    <property type="match status" value="2"/>
</dbReference>
<dbReference type="Pfam" id="PF06119">
    <property type="entry name" value="NIDO"/>
    <property type="match status" value="2"/>
</dbReference>
<feature type="domain" description="NIDO" evidence="1">
    <location>
        <begin position="89"/>
        <end position="223"/>
    </location>
</feature>
<keyword evidence="3" id="KW-1185">Reference proteome</keyword>
<dbReference type="Ensembl" id="ENSPNAT00000038992.2">
    <property type="protein sequence ID" value="ENSPNAP00000035144.2"/>
    <property type="gene ID" value="ENSPNAG00000005798.2"/>
</dbReference>
<proteinExistence type="predicted"/>
<feature type="domain" description="NIDO" evidence="1">
    <location>
        <begin position="300"/>
        <end position="380"/>
    </location>
</feature>
<dbReference type="SUPFAM" id="SSF47473">
    <property type="entry name" value="EF-hand"/>
    <property type="match status" value="1"/>
</dbReference>
<dbReference type="InterPro" id="IPR011992">
    <property type="entry name" value="EF-hand-dom_pair"/>
</dbReference>
<dbReference type="GeneTree" id="ENSGT00940000164679"/>
<dbReference type="Proteomes" id="UP001501920">
    <property type="component" value="Chromosome 13"/>
</dbReference>
<protein>
    <recommendedName>
        <fullName evidence="1">NIDO domain-containing protein</fullName>
    </recommendedName>
</protein>
<evidence type="ECO:0000313" key="3">
    <source>
        <dbReference type="Proteomes" id="UP001501920"/>
    </source>
</evidence>
<dbReference type="PANTHER" id="PTHR46160">
    <property type="entry name" value="ALPHA-TECTORIN-RELATED"/>
    <property type="match status" value="1"/>
</dbReference>
<sequence length="380" mass="42894">MHNLFNSLTVAPPPALFYPFGSGVGDTLNPRSDDGSSPAINLQSPFTFFRRTYTKLYVNNNGHLTFDQPWDSYTPTQFNAYSGRDIIAPLWTDIDNRGAGTISYNQYSNGNVLSQATRDINQHFPQFIFTASWVFVATWDKVAYYSYSGTVTFQVVLVSDSENRSYVLMNYGSIPPSPQVWMAGYKTENNTYNFTIQASNTSSLSSTTNVGIPGRWVFRVDGTASALFYPFGSGAGDTVNPRSDDGSSPAINLQSPFTFFRRTYTKLYVNNNGHLTFDQPWDSFTPTQFNAYSGRDIIAPLWTDIDNRATGNISYNQYSNGNVLSQATRDINQYFPQFIFTASWVFVATWDKVAYYSYSGTHDTSSAHHRTFVKHLHRFR</sequence>
<organism evidence="2 3">
    <name type="scientific">Pygocentrus nattereri</name>
    <name type="common">Red-bellied piranha</name>
    <dbReference type="NCBI Taxonomy" id="42514"/>
    <lineage>
        <taxon>Eukaryota</taxon>
        <taxon>Metazoa</taxon>
        <taxon>Chordata</taxon>
        <taxon>Craniata</taxon>
        <taxon>Vertebrata</taxon>
        <taxon>Euteleostomi</taxon>
        <taxon>Actinopterygii</taxon>
        <taxon>Neopterygii</taxon>
        <taxon>Teleostei</taxon>
        <taxon>Ostariophysi</taxon>
        <taxon>Characiformes</taxon>
        <taxon>Characoidei</taxon>
        <taxon>Pygocentrus</taxon>
    </lineage>
</organism>
<dbReference type="STRING" id="42514.ENSPNAP00000035144"/>
<name>A0A3B4EIL8_PYGNA</name>
<dbReference type="PANTHER" id="PTHR46160:SF9">
    <property type="entry name" value="PROTEIN PRY2-RELATED"/>
    <property type="match status" value="1"/>
</dbReference>
<accession>A0A3B4EIL8</accession>
<evidence type="ECO:0000313" key="2">
    <source>
        <dbReference type="Ensembl" id="ENSPNAP00000035144.2"/>
    </source>
</evidence>
<dbReference type="InterPro" id="IPR003886">
    <property type="entry name" value="NIDO_dom"/>
</dbReference>
<reference evidence="2" key="3">
    <citation type="submission" date="2025-09" db="UniProtKB">
        <authorList>
            <consortium name="Ensembl"/>
        </authorList>
    </citation>
    <scope>IDENTIFICATION</scope>
</reference>
<dbReference type="GO" id="GO:0007160">
    <property type="term" value="P:cell-matrix adhesion"/>
    <property type="evidence" value="ECO:0007669"/>
    <property type="project" value="InterPro"/>
</dbReference>
<reference evidence="2 3" key="1">
    <citation type="submission" date="2020-10" db="EMBL/GenBank/DDBJ databases">
        <title>Pygocentrus nattereri (red-bellied piranha) genome, fPygNat1, primary haplotype.</title>
        <authorList>
            <person name="Myers G."/>
            <person name="Meyer A."/>
            <person name="Karagic N."/>
            <person name="Pippel M."/>
            <person name="Winkler S."/>
            <person name="Tracey A."/>
            <person name="Wood J."/>
            <person name="Formenti G."/>
            <person name="Howe K."/>
            <person name="Fedrigo O."/>
            <person name="Jarvis E.D."/>
        </authorList>
    </citation>
    <scope>NUCLEOTIDE SEQUENCE [LARGE SCALE GENOMIC DNA]</scope>
</reference>
<dbReference type="SMART" id="SM00539">
    <property type="entry name" value="NIDO"/>
    <property type="match status" value="1"/>
</dbReference>